<dbReference type="Gene3D" id="3.40.50.10490">
    <property type="entry name" value="Glucose-6-phosphate isomerase like protein, domain 1"/>
    <property type="match status" value="1"/>
</dbReference>
<protein>
    <submittedName>
        <fullName evidence="5">Uncharacterized protein</fullName>
    </submittedName>
</protein>
<dbReference type="GO" id="GO:0004476">
    <property type="term" value="F:mannose-6-phosphate isomerase activity"/>
    <property type="evidence" value="ECO:0007669"/>
    <property type="project" value="InterPro"/>
</dbReference>
<reference evidence="5 6" key="1">
    <citation type="submission" date="2020-08" db="EMBL/GenBank/DDBJ databases">
        <title>Genomic Encyclopedia of Type Strains, Phase IV (KMG-IV): sequencing the most valuable type-strain genomes for metagenomic binning, comparative biology and taxonomic classification.</title>
        <authorList>
            <person name="Goeker M."/>
        </authorList>
    </citation>
    <scope>NUCLEOTIDE SEQUENCE [LARGE SCALE GENOMIC DNA]</scope>
    <source>
        <strain evidence="5 6">DSM 21458</strain>
    </source>
</reference>
<dbReference type="Proteomes" id="UP000569951">
    <property type="component" value="Unassembled WGS sequence"/>
</dbReference>
<dbReference type="RefSeq" id="WP_183984927.1">
    <property type="nucleotide sequence ID" value="NZ_JACHHG010000003.1"/>
</dbReference>
<proteinExistence type="inferred from homology"/>
<sequence>MLDDRSTLERDRSGLWQALLELPGSYAGPNRVWPAPYGAIGYGEGALAARLGEDWLSAPLVLEGTQFVLGNLDFGEAESYADIADARGVGVVRAGPSSSGGLTFLVPPSPLSHYSYAQYLAYSSGHAQEAAAADEAMRRLAARCTPAVPTDENPAKQLAWKLWTRTPLLLAARDHAARISAWHVLLARIGKSMSVPLGDEPLLVLSGGFEARHESGDQRVALILSTDDPTLTLAREMLETRVDEIIEVLPDPDLEGYAADMQLWYLGAWTAYYLALAYGQDPSDARPLSALLALEEPQEEAEQE</sequence>
<comment type="caution">
    <text evidence="5">The sequence shown here is derived from an EMBL/GenBank/DDBJ whole genome shotgun (WGS) entry which is preliminary data.</text>
</comment>
<comment type="similarity">
    <text evidence="1">Belongs to the PGI/PMI family.</text>
</comment>
<keyword evidence="2" id="KW-0413">Isomerase</keyword>
<evidence type="ECO:0000259" key="4">
    <source>
        <dbReference type="Pfam" id="PF18353"/>
    </source>
</evidence>
<feature type="domain" description="Phosphoglucose isomerase N-terminal" evidence="4">
    <location>
        <begin position="15"/>
        <end position="125"/>
    </location>
</feature>
<feature type="domain" description="Bifunctional glucose-6-phosphate/mannose-6-phosphate isomerase C-terminal" evidence="3">
    <location>
        <begin position="152"/>
        <end position="289"/>
    </location>
</feature>
<dbReference type="InterPro" id="IPR046348">
    <property type="entry name" value="SIS_dom_sf"/>
</dbReference>
<dbReference type="Pfam" id="PF10432">
    <property type="entry name" value="bact-PGI_C"/>
    <property type="match status" value="1"/>
</dbReference>
<dbReference type="Pfam" id="PF18353">
    <property type="entry name" value="PG_isomerase_N"/>
    <property type="match status" value="1"/>
</dbReference>
<dbReference type="InterPro" id="IPR041001">
    <property type="entry name" value="PG_isomerase_N"/>
</dbReference>
<dbReference type="GO" id="GO:0097367">
    <property type="term" value="F:carbohydrate derivative binding"/>
    <property type="evidence" value="ECO:0007669"/>
    <property type="project" value="InterPro"/>
</dbReference>
<organism evidence="5 6">
    <name type="scientific">Deinobacterium chartae</name>
    <dbReference type="NCBI Taxonomy" id="521158"/>
    <lineage>
        <taxon>Bacteria</taxon>
        <taxon>Thermotogati</taxon>
        <taxon>Deinococcota</taxon>
        <taxon>Deinococci</taxon>
        <taxon>Deinococcales</taxon>
        <taxon>Deinococcaceae</taxon>
        <taxon>Deinobacterium</taxon>
    </lineage>
</organism>
<evidence type="ECO:0000313" key="5">
    <source>
        <dbReference type="EMBL" id="MBB6097458.1"/>
    </source>
</evidence>
<dbReference type="Gene3D" id="3.40.50.10920">
    <property type="match status" value="1"/>
</dbReference>
<dbReference type="AlphaFoldDB" id="A0A841HZM6"/>
<evidence type="ECO:0000259" key="3">
    <source>
        <dbReference type="Pfam" id="PF10432"/>
    </source>
</evidence>
<dbReference type="GO" id="GO:1901135">
    <property type="term" value="P:carbohydrate derivative metabolic process"/>
    <property type="evidence" value="ECO:0007669"/>
    <property type="project" value="InterPro"/>
</dbReference>
<dbReference type="InterPro" id="IPR019490">
    <property type="entry name" value="Glu6P/Mann6P_isomerase_C"/>
</dbReference>
<name>A0A841HZM6_9DEIO</name>
<accession>A0A841HZM6</accession>
<dbReference type="EMBL" id="JACHHG010000003">
    <property type="protein sequence ID" value="MBB6097458.1"/>
    <property type="molecule type" value="Genomic_DNA"/>
</dbReference>
<evidence type="ECO:0000313" key="6">
    <source>
        <dbReference type="Proteomes" id="UP000569951"/>
    </source>
</evidence>
<evidence type="ECO:0000256" key="2">
    <source>
        <dbReference type="ARBA" id="ARBA00023235"/>
    </source>
</evidence>
<dbReference type="GO" id="GO:0005975">
    <property type="term" value="P:carbohydrate metabolic process"/>
    <property type="evidence" value="ECO:0007669"/>
    <property type="project" value="InterPro"/>
</dbReference>
<evidence type="ECO:0000256" key="1">
    <source>
        <dbReference type="ARBA" id="ARBA00010523"/>
    </source>
</evidence>
<dbReference type="GO" id="GO:0004347">
    <property type="term" value="F:glucose-6-phosphate isomerase activity"/>
    <property type="evidence" value="ECO:0007669"/>
    <property type="project" value="InterPro"/>
</dbReference>
<keyword evidence="6" id="KW-1185">Reference proteome</keyword>
<dbReference type="SUPFAM" id="SSF53697">
    <property type="entry name" value="SIS domain"/>
    <property type="match status" value="1"/>
</dbReference>
<gene>
    <name evidence="5" type="ORF">HNR42_000875</name>
</gene>